<evidence type="ECO:0000313" key="2">
    <source>
        <dbReference type="EMBL" id="KAK0410317.1"/>
    </source>
</evidence>
<dbReference type="InterPro" id="IPR000182">
    <property type="entry name" value="GNAT_dom"/>
</dbReference>
<dbReference type="PROSITE" id="PS51186">
    <property type="entry name" value="GNAT"/>
    <property type="match status" value="1"/>
</dbReference>
<dbReference type="Pfam" id="PF18014">
    <property type="entry name" value="Acetyltransf_18"/>
    <property type="match status" value="1"/>
</dbReference>
<dbReference type="GO" id="GO:0016747">
    <property type="term" value="F:acyltransferase activity, transferring groups other than amino-acyl groups"/>
    <property type="evidence" value="ECO:0007669"/>
    <property type="project" value="InterPro"/>
</dbReference>
<dbReference type="Pfam" id="PF00583">
    <property type="entry name" value="Acetyltransf_1"/>
    <property type="match status" value="1"/>
</dbReference>
<evidence type="ECO:0000313" key="3">
    <source>
        <dbReference type="Proteomes" id="UP001175271"/>
    </source>
</evidence>
<feature type="domain" description="N-acetyltransferase" evidence="1">
    <location>
        <begin position="1"/>
        <end position="147"/>
    </location>
</feature>
<name>A0AA39HQQ7_9BILA</name>
<dbReference type="PANTHER" id="PTHR47408">
    <property type="entry name" value="PROTEIN CBG01304-RELATED"/>
    <property type="match status" value="1"/>
</dbReference>
<sequence length="324" mass="37054">MEDIEFLDNPSQDDWILCVDLSYNHDHWALNYNDWPAWKSAFPDGANVYYAKTKSSKEVVGFCTSSTAKSLDGQDELSSIGCFFVHPDYRSLGIGSKLFESVIRPKREAKKNMTIVAVIDMSAKYDKRHGFDKYCEFEYESYLIPMDTMDLEVLEVESKRYTEGLDKKGIEVLDVSEVLDEKILEFDRKIVKFDRTKYVPTWIRRADNYSKVAVEKSTGDVVGYASLRNGRGEQLMFSPIFADNEEIAFGLVLSTIRAVPNLKSHRSLFFSPPSTNNSILELIGKLSNGAYKVKESLRRQFTSEAPSLDEKRIFTFTLYGLVFV</sequence>
<dbReference type="AlphaFoldDB" id="A0AA39HQQ7"/>
<organism evidence="2 3">
    <name type="scientific">Steinernema hermaphroditum</name>
    <dbReference type="NCBI Taxonomy" id="289476"/>
    <lineage>
        <taxon>Eukaryota</taxon>
        <taxon>Metazoa</taxon>
        <taxon>Ecdysozoa</taxon>
        <taxon>Nematoda</taxon>
        <taxon>Chromadorea</taxon>
        <taxon>Rhabditida</taxon>
        <taxon>Tylenchina</taxon>
        <taxon>Panagrolaimomorpha</taxon>
        <taxon>Strongyloidoidea</taxon>
        <taxon>Steinernematidae</taxon>
        <taxon>Steinernema</taxon>
    </lineage>
</organism>
<comment type="caution">
    <text evidence="2">The sequence shown here is derived from an EMBL/GenBank/DDBJ whole genome shotgun (WGS) entry which is preliminary data.</text>
</comment>
<dbReference type="Gene3D" id="3.40.630.90">
    <property type="match status" value="1"/>
</dbReference>
<dbReference type="PANTHER" id="PTHR47408:SF1">
    <property type="entry name" value="N-ACETYLTRANSFERASE DOMAIN-CONTAINING PROTEIN"/>
    <property type="match status" value="1"/>
</dbReference>
<gene>
    <name evidence="2" type="ORF">QR680_005063</name>
</gene>
<dbReference type="Gene3D" id="3.40.630.30">
    <property type="match status" value="1"/>
</dbReference>
<dbReference type="EMBL" id="JAUCMV010000003">
    <property type="protein sequence ID" value="KAK0410317.1"/>
    <property type="molecule type" value="Genomic_DNA"/>
</dbReference>
<evidence type="ECO:0000259" key="1">
    <source>
        <dbReference type="PROSITE" id="PS51186"/>
    </source>
</evidence>
<accession>A0AA39HQQ7</accession>
<proteinExistence type="predicted"/>
<dbReference type="Proteomes" id="UP001175271">
    <property type="component" value="Unassembled WGS sequence"/>
</dbReference>
<protein>
    <recommendedName>
        <fullName evidence="1">N-acetyltransferase domain-containing protein</fullName>
    </recommendedName>
</protein>
<dbReference type="InterPro" id="IPR016181">
    <property type="entry name" value="Acyl_CoA_acyltransferase"/>
</dbReference>
<dbReference type="CDD" id="cd04301">
    <property type="entry name" value="NAT_SF"/>
    <property type="match status" value="1"/>
</dbReference>
<keyword evidence="3" id="KW-1185">Reference proteome</keyword>
<reference evidence="2" key="1">
    <citation type="submission" date="2023-06" db="EMBL/GenBank/DDBJ databases">
        <title>Genomic analysis of the entomopathogenic nematode Steinernema hermaphroditum.</title>
        <authorList>
            <person name="Schwarz E.M."/>
            <person name="Heppert J.K."/>
            <person name="Baniya A."/>
            <person name="Schwartz H.T."/>
            <person name="Tan C.-H."/>
            <person name="Antoshechkin I."/>
            <person name="Sternberg P.W."/>
            <person name="Goodrich-Blair H."/>
            <person name="Dillman A.R."/>
        </authorList>
    </citation>
    <scope>NUCLEOTIDE SEQUENCE</scope>
    <source>
        <strain evidence="2">PS9179</strain>
        <tissue evidence="2">Whole animal</tissue>
    </source>
</reference>
<dbReference type="InterPro" id="IPR041496">
    <property type="entry name" value="YitH/HolE_GNAT"/>
</dbReference>
<dbReference type="SUPFAM" id="SSF55729">
    <property type="entry name" value="Acyl-CoA N-acyltransferases (Nat)"/>
    <property type="match status" value="1"/>
</dbReference>